<dbReference type="InterPro" id="IPR029442">
    <property type="entry name" value="GyrI-like"/>
</dbReference>
<dbReference type="RefSeq" id="WP_060625360.1">
    <property type="nucleotide sequence ID" value="NZ_LCZJ02000033.1"/>
</dbReference>
<evidence type="ECO:0000313" key="2">
    <source>
        <dbReference type="EMBL" id="KTD84652.1"/>
    </source>
</evidence>
<dbReference type="InterPro" id="IPR011256">
    <property type="entry name" value="Reg_factor_effector_dom_sf"/>
</dbReference>
<dbReference type="Pfam" id="PF06445">
    <property type="entry name" value="GyrI-like"/>
    <property type="match status" value="1"/>
</dbReference>
<dbReference type="Gene3D" id="3.20.80.10">
    <property type="entry name" value="Regulatory factor, effector binding domain"/>
    <property type="match status" value="1"/>
</dbReference>
<dbReference type="PIRSF" id="PIRSF031644">
    <property type="entry name" value="UCP031644"/>
    <property type="match status" value="1"/>
</dbReference>
<keyword evidence="3" id="KW-1185">Reference proteome</keyword>
<gene>
    <name evidence="2" type="ORF">UQ64_23660</name>
</gene>
<organism evidence="2 3">
    <name type="scientific">Paenibacillus etheri</name>
    <dbReference type="NCBI Taxonomy" id="1306852"/>
    <lineage>
        <taxon>Bacteria</taxon>
        <taxon>Bacillati</taxon>
        <taxon>Bacillota</taxon>
        <taxon>Bacilli</taxon>
        <taxon>Bacillales</taxon>
        <taxon>Paenibacillaceae</taxon>
        <taxon>Paenibacillus</taxon>
    </lineage>
</organism>
<name>A0A0W1ATF9_9BACL</name>
<dbReference type="InterPro" id="IPR008319">
    <property type="entry name" value="GyrI-like_CCH_Lin2189-like"/>
</dbReference>
<dbReference type="SUPFAM" id="SSF55136">
    <property type="entry name" value="Probable bacterial effector-binding domain"/>
    <property type="match status" value="1"/>
</dbReference>
<proteinExistence type="predicted"/>
<comment type="caution">
    <text evidence="2">The sequence shown here is derived from an EMBL/GenBank/DDBJ whole genome shotgun (WGS) entry which is preliminary data.</text>
</comment>
<feature type="domain" description="GyrI-like small molecule binding" evidence="1">
    <location>
        <begin position="19"/>
        <end position="203"/>
    </location>
</feature>
<reference evidence="2 3" key="1">
    <citation type="journal article" date="2015" name="Int. Biodeterior. Biodegradation">
        <title>Physiological and genetic screening methods for the isolation of methyl tert-butyl ether-degrading bacteria for bioremediation purposes.</title>
        <authorList>
            <person name="Guisado I.M."/>
            <person name="Purswani J."/>
            <person name="Gonzalez Lopez J."/>
            <person name="Pozo C."/>
        </authorList>
    </citation>
    <scope>NUCLEOTIDE SEQUENCE [LARGE SCALE GENOMIC DNA]</scope>
    <source>
        <strain evidence="2 3">SH7</strain>
    </source>
</reference>
<dbReference type="Proteomes" id="UP000054709">
    <property type="component" value="Unassembled WGS sequence"/>
</dbReference>
<evidence type="ECO:0000259" key="1">
    <source>
        <dbReference type="Pfam" id="PF06445"/>
    </source>
</evidence>
<evidence type="ECO:0000313" key="3">
    <source>
        <dbReference type="Proteomes" id="UP000054709"/>
    </source>
</evidence>
<sequence length="209" mass="24756">MTKFEWKKHDKALYVPGQKPVLIEVPEMQYFTIQGKGDPNGEAFQEHVEVLYALSYAIRMMPKQGVTPEGYFEYTVFPLEGCWDLAEEGRKLDYLDKDHLIYTLMIRQPDFVTEDLFQWAKEQVQRKKRHLNVESARLDKIIEGSCVQVMHLGSYDNEPETFTMMEEYCADHQLRRAEKTHKEIYLTDARKTLPEKLKTVLRFKVERDI</sequence>
<dbReference type="OrthoDB" id="4772335at2"/>
<dbReference type="EMBL" id="LCZJ02000033">
    <property type="protein sequence ID" value="KTD84652.1"/>
    <property type="molecule type" value="Genomic_DNA"/>
</dbReference>
<dbReference type="AlphaFoldDB" id="A0A0W1ATF9"/>
<protein>
    <recommendedName>
        <fullName evidence="1">GyrI-like small molecule binding domain-containing protein</fullName>
    </recommendedName>
</protein>
<accession>A0A0W1ATF9</accession>